<evidence type="ECO:0008006" key="4">
    <source>
        <dbReference type="Google" id="ProtNLM"/>
    </source>
</evidence>
<dbReference type="EMBL" id="SRSO01000007">
    <property type="protein sequence ID" value="TGV03417.1"/>
    <property type="molecule type" value="Genomic_DNA"/>
</dbReference>
<keyword evidence="3" id="KW-1185">Reference proteome</keyword>
<evidence type="ECO:0000313" key="3">
    <source>
        <dbReference type="Proteomes" id="UP000307602"/>
    </source>
</evidence>
<dbReference type="Proteomes" id="UP000307602">
    <property type="component" value="Unassembled WGS sequence"/>
</dbReference>
<sequence length="65" mass="7751">MNITYYLKIVYRNFINQRPYTFLNLIGLSIGLCISFIALLYVTEETGFDTFHKNSKNIYRLSNKY</sequence>
<accession>A0A4S1DYW7</accession>
<reference evidence="2 3" key="1">
    <citation type="submission" date="2019-04" db="EMBL/GenBank/DDBJ databases">
        <authorList>
            <person name="Liu A."/>
        </authorList>
    </citation>
    <scope>NUCLEOTIDE SEQUENCE [LARGE SCALE GENOMIC DNA]</scope>
    <source>
        <strain evidence="2 3">RZ03</strain>
    </source>
</reference>
<proteinExistence type="predicted"/>
<evidence type="ECO:0000313" key="2">
    <source>
        <dbReference type="EMBL" id="TGV03417.1"/>
    </source>
</evidence>
<dbReference type="AlphaFoldDB" id="A0A4S1DYW7"/>
<organism evidence="2 3">
    <name type="scientific">Flavivirga rizhaonensis</name>
    <dbReference type="NCBI Taxonomy" id="2559571"/>
    <lineage>
        <taxon>Bacteria</taxon>
        <taxon>Pseudomonadati</taxon>
        <taxon>Bacteroidota</taxon>
        <taxon>Flavobacteriia</taxon>
        <taxon>Flavobacteriales</taxon>
        <taxon>Flavobacteriaceae</taxon>
        <taxon>Flavivirga</taxon>
    </lineage>
</organism>
<comment type="caution">
    <text evidence="2">The sequence shown here is derived from an EMBL/GenBank/DDBJ whole genome shotgun (WGS) entry which is preliminary data.</text>
</comment>
<dbReference type="RefSeq" id="WP_135876471.1">
    <property type="nucleotide sequence ID" value="NZ_SRSO01000007.1"/>
</dbReference>
<gene>
    <name evidence="2" type="ORF">EM932_07020</name>
</gene>
<name>A0A4S1DYW7_9FLAO</name>
<keyword evidence="1" id="KW-0472">Membrane</keyword>
<keyword evidence="1" id="KW-0812">Transmembrane</keyword>
<feature type="transmembrane region" description="Helical" evidence="1">
    <location>
        <begin position="21"/>
        <end position="42"/>
    </location>
</feature>
<evidence type="ECO:0000256" key="1">
    <source>
        <dbReference type="SAM" id="Phobius"/>
    </source>
</evidence>
<dbReference type="OrthoDB" id="8740261at2"/>
<protein>
    <recommendedName>
        <fullName evidence="4">ABC transporter permease</fullName>
    </recommendedName>
</protein>
<keyword evidence="1" id="KW-1133">Transmembrane helix</keyword>